<evidence type="ECO:0000313" key="3">
    <source>
        <dbReference type="RefSeq" id="XP_011100970.1"/>
    </source>
</evidence>
<keyword evidence="2" id="KW-1185">Reference proteome</keyword>
<dbReference type="RefSeq" id="XP_011100970.1">
    <property type="nucleotide sequence ID" value="XM_011102668.1"/>
</dbReference>
<gene>
    <name evidence="3" type="primary">LOC105179070</name>
</gene>
<dbReference type="PANTHER" id="PTHR33223">
    <property type="entry name" value="CCHC-TYPE DOMAIN-CONTAINING PROTEIN"/>
    <property type="match status" value="1"/>
</dbReference>
<reference evidence="3" key="1">
    <citation type="submission" date="2025-08" db="UniProtKB">
        <authorList>
            <consortium name="RefSeq"/>
        </authorList>
    </citation>
    <scope>IDENTIFICATION</scope>
</reference>
<accession>A0A6I9UNL8</accession>
<dbReference type="Pfam" id="PF03732">
    <property type="entry name" value="Retrotrans_gag"/>
    <property type="match status" value="1"/>
</dbReference>
<name>A0A6I9UNL8_SESIN</name>
<dbReference type="InParanoid" id="A0A6I9UNL8"/>
<protein>
    <submittedName>
        <fullName evidence="3">Uncharacterized protein LOC105179070</fullName>
    </submittedName>
</protein>
<proteinExistence type="predicted"/>
<feature type="domain" description="Retrotransposon gag" evidence="1">
    <location>
        <begin position="13"/>
        <end position="103"/>
    </location>
</feature>
<dbReference type="OrthoDB" id="1737504at2759"/>
<dbReference type="AlphaFoldDB" id="A0A6I9UNL8"/>
<dbReference type="InterPro" id="IPR005162">
    <property type="entry name" value="Retrotrans_gag_dom"/>
</dbReference>
<sequence>MNLYGQSGPVKAKLFVTTLAREAQEWFTNLPNGSIKSYEQLLQKFTFYFASKRKQKRSTTLFMIRQKEDETLKSFMGRFNNETLEVQDLRIDIMVSIFIHGLKKGPFASVLARDLPTDVERLMGLHKNILMRKR</sequence>
<dbReference type="PANTHER" id="PTHR33223:SF10">
    <property type="entry name" value="AMINOTRANSFERASE-LIKE PLANT MOBILE DOMAIN-CONTAINING PROTEIN"/>
    <property type="match status" value="1"/>
</dbReference>
<organism evidence="2 3">
    <name type="scientific">Sesamum indicum</name>
    <name type="common">Oriental sesame</name>
    <name type="synonym">Sesamum orientale</name>
    <dbReference type="NCBI Taxonomy" id="4182"/>
    <lineage>
        <taxon>Eukaryota</taxon>
        <taxon>Viridiplantae</taxon>
        <taxon>Streptophyta</taxon>
        <taxon>Embryophyta</taxon>
        <taxon>Tracheophyta</taxon>
        <taxon>Spermatophyta</taxon>
        <taxon>Magnoliopsida</taxon>
        <taxon>eudicotyledons</taxon>
        <taxon>Gunneridae</taxon>
        <taxon>Pentapetalae</taxon>
        <taxon>asterids</taxon>
        <taxon>lamiids</taxon>
        <taxon>Lamiales</taxon>
        <taxon>Pedaliaceae</taxon>
        <taxon>Sesamum</taxon>
    </lineage>
</organism>
<dbReference type="KEGG" id="sind:105179070"/>
<dbReference type="Proteomes" id="UP000504604">
    <property type="component" value="Linkage group LG2"/>
</dbReference>
<dbReference type="GeneID" id="105179070"/>
<evidence type="ECO:0000259" key="1">
    <source>
        <dbReference type="Pfam" id="PF03732"/>
    </source>
</evidence>
<evidence type="ECO:0000313" key="2">
    <source>
        <dbReference type="Proteomes" id="UP000504604"/>
    </source>
</evidence>